<proteinExistence type="predicted"/>
<comment type="caution">
    <text evidence="1">The sequence shown here is derived from an EMBL/GenBank/DDBJ whole genome shotgun (WGS) entry which is preliminary data.</text>
</comment>
<accession>A0A7J8XNB1</accession>
<dbReference type="AlphaFoldDB" id="A0A7J8XNB1"/>
<name>A0A7J8XNB1_GOSAI</name>
<gene>
    <name evidence="1" type="ORF">Goari_006336</name>
</gene>
<protein>
    <recommendedName>
        <fullName evidence="3">Zinc finger GRF-type domain-containing protein</fullName>
    </recommendedName>
</protein>
<dbReference type="Proteomes" id="UP000593577">
    <property type="component" value="Unassembled WGS sequence"/>
</dbReference>
<keyword evidence="2" id="KW-1185">Reference proteome</keyword>
<evidence type="ECO:0000313" key="2">
    <source>
        <dbReference type="Proteomes" id="UP000593577"/>
    </source>
</evidence>
<organism evidence="1 2">
    <name type="scientific">Gossypium aridum</name>
    <name type="common">American cotton</name>
    <name type="synonym">Erioxylum aridum</name>
    <dbReference type="NCBI Taxonomy" id="34290"/>
    <lineage>
        <taxon>Eukaryota</taxon>
        <taxon>Viridiplantae</taxon>
        <taxon>Streptophyta</taxon>
        <taxon>Embryophyta</taxon>
        <taxon>Tracheophyta</taxon>
        <taxon>Spermatophyta</taxon>
        <taxon>Magnoliopsida</taxon>
        <taxon>eudicotyledons</taxon>
        <taxon>Gunneridae</taxon>
        <taxon>Pentapetalae</taxon>
        <taxon>rosids</taxon>
        <taxon>malvids</taxon>
        <taxon>Malvales</taxon>
        <taxon>Malvaceae</taxon>
        <taxon>Malvoideae</taxon>
        <taxon>Gossypium</taxon>
    </lineage>
</organism>
<sequence>MFSSTNRKLSVQRSVVYCHCRLRALVCNANTPKNKGRQFFGCSKFKEIGGCEFGLKVTMRGRTQL</sequence>
<evidence type="ECO:0008006" key="3">
    <source>
        <dbReference type="Google" id="ProtNLM"/>
    </source>
</evidence>
<reference evidence="1 2" key="1">
    <citation type="journal article" date="2019" name="Genome Biol. Evol.">
        <title>Insights into the evolution of the New World diploid cottons (Gossypium, subgenus Houzingenia) based on genome sequencing.</title>
        <authorList>
            <person name="Grover C.E."/>
            <person name="Arick M.A. 2nd"/>
            <person name="Thrash A."/>
            <person name="Conover J.L."/>
            <person name="Sanders W.S."/>
            <person name="Peterson D.G."/>
            <person name="Frelichowski J.E."/>
            <person name="Scheffler J.A."/>
            <person name="Scheffler B.E."/>
            <person name="Wendel J.F."/>
        </authorList>
    </citation>
    <scope>NUCLEOTIDE SEQUENCE [LARGE SCALE GENOMIC DNA]</scope>
    <source>
        <strain evidence="1">185</strain>
        <tissue evidence="1">Leaf</tissue>
    </source>
</reference>
<evidence type="ECO:0000313" key="1">
    <source>
        <dbReference type="EMBL" id="MBA0688560.1"/>
    </source>
</evidence>
<dbReference type="EMBL" id="JABFAA010000008">
    <property type="protein sequence ID" value="MBA0688560.1"/>
    <property type="molecule type" value="Genomic_DNA"/>
</dbReference>